<accession>A0A2K3NW85</accession>
<evidence type="ECO:0000256" key="4">
    <source>
        <dbReference type="ARBA" id="ARBA00023187"/>
    </source>
</evidence>
<dbReference type="SMART" id="SM00386">
    <property type="entry name" value="HAT"/>
    <property type="match status" value="6"/>
</dbReference>
<sequence>MVSHCPTKSPAGASNDNLELEEVISKGSLDFDEWVSLISDIEKIYPDNVEKICLVYNHFLSEFPLCHGYWRKYAAHMTRLCTLEKVVEVFERAVSAATYSVGMWVDYCSFGMSAFEDASDIRRLFKRAISFVGKDYLCHTLWDKYIHFEFSQQQWISLAHIYIQTLKFPTKKLHPYYDSFRKLLTSLEEGMTSLDNSPKESQSEPFDGEIPMTTCCNDDKTYCIIKDMVDSSAGLTSSIALKKYRIIGEQLYHNACELYSKISPFEANIQRYYFDVRPLDSNQLQNWHDYLDFIELQGDFDWAVKLYERCLIVCANYPDYWTRYADFMEAKGGREIANYSLDRATKVYLKSVPAMHLFNARFKEQIGDVLAARAAYIRRCNETDSDFVENVISKANMEKRLGNTDLAFSIYQEAIEIAAAEEKLHALPILYIHFSRLKYMSTNDVDAARVVLIDGIKTLPQNKLLLEELIKFSMMHGGQKHIDVMDSMIAGALSPRSDGSEGLSSEDAEDISNLYLEFVDYCGTIHDVRRALNRHIRLFPGSARIDLHQQSTKSRRALNLIKDKREEVSVAMPNQAPRDPSSNLENHIVRSNDTDTACLQIVESDDKAEDNARELHLSVSDEPRDSDPERNLSPSDLVGVKEESTKVNNFKKDCSESGISSENLLHQTASANQPSQTVQASSNENSVFPQGKCELETEELKPLSETSAPLNIRESTCPDSGLVASQVECETIQESCKSNSREVVGGYTTNRYNSSRSAQDSDYAQVHVERNRPYSSSQVECETIQESCKSNSREVVGGYTTNRYNSSRSAQDSDYAQVHVERNRAYSSSHRDHRTKRPLPPRYSRNSGGKWGPMKNDGKYRGGPKYGNRGGPKYGDRGNTHRREHQHQHLSPKQIHPADGGAQFPTTPGCSQSALQVHQCDQRQGQFQVTTSTADFVAPQSWPIQNIPIQNSLSQSQLPASTAPNVLQYANAMQGNEQYGYMQNGQDYNQMWQNYYYQQQLQLQQLYIQLQQQPFQPESSQQHSQPEPLQPQQLQPLQLQQQDLQQQQYFQQQQPQQQEHSVYLHPAQPSTQSNNNPLEDQAQAIVISQQQQLQLQQHYIQLQQQSFQPELSQQVPQHSQPELLQPQQLQQLQLQQVLPQQQEHPVYLQQVQPPTQALNSFVTSRSNSVEDQAQAIVTPQGQEAISSQQSGDPGLISSPALHHPQEKPTQEE</sequence>
<feature type="region of interest" description="Disordered" evidence="7">
    <location>
        <begin position="823"/>
        <end position="911"/>
    </location>
</feature>
<comment type="similarity">
    <text evidence="6">Belongs to the PRP39 family.</text>
</comment>
<dbReference type="FunFam" id="1.25.40.10:FF:000064">
    <property type="entry name" value="Putative pre-mrna-processing factor 39"/>
    <property type="match status" value="1"/>
</dbReference>
<dbReference type="GO" id="GO:0030627">
    <property type="term" value="F:pre-mRNA 5'-splice site binding"/>
    <property type="evidence" value="ECO:0007669"/>
    <property type="project" value="TreeGrafter"/>
</dbReference>
<dbReference type="Pfam" id="PF23240">
    <property type="entry name" value="HAT_PRP39_N"/>
    <property type="match status" value="1"/>
</dbReference>
<feature type="region of interest" description="Disordered" evidence="7">
    <location>
        <begin position="1177"/>
        <end position="1212"/>
    </location>
</feature>
<keyword evidence="2" id="KW-0507">mRNA processing</keyword>
<reference evidence="8 9" key="1">
    <citation type="journal article" date="2014" name="Am. J. Bot.">
        <title>Genome assembly and annotation for red clover (Trifolium pratense; Fabaceae).</title>
        <authorList>
            <person name="Istvanek J."/>
            <person name="Jaros M."/>
            <person name="Krenek A."/>
            <person name="Repkova J."/>
        </authorList>
    </citation>
    <scope>NUCLEOTIDE SEQUENCE [LARGE SCALE GENOMIC DNA]</scope>
    <source>
        <strain evidence="9">cv. Tatra</strain>
        <tissue evidence="8">Young leaves</tissue>
    </source>
</reference>
<evidence type="ECO:0000256" key="6">
    <source>
        <dbReference type="ARBA" id="ARBA00038019"/>
    </source>
</evidence>
<dbReference type="Proteomes" id="UP000236291">
    <property type="component" value="Unassembled WGS sequence"/>
</dbReference>
<dbReference type="Pfam" id="PF23241">
    <property type="entry name" value="HAT_PRP39_C"/>
    <property type="match status" value="1"/>
</dbReference>
<evidence type="ECO:0000313" key="9">
    <source>
        <dbReference type="Proteomes" id="UP000236291"/>
    </source>
</evidence>
<dbReference type="InterPro" id="IPR003107">
    <property type="entry name" value="HAT"/>
</dbReference>
<feature type="compositionally biased region" description="Gly residues" evidence="7">
    <location>
        <begin position="864"/>
        <end position="873"/>
    </location>
</feature>
<keyword evidence="4" id="KW-0508">mRNA splicing</keyword>
<dbReference type="AlphaFoldDB" id="A0A2K3NW85"/>
<evidence type="ECO:0000313" key="8">
    <source>
        <dbReference type="EMBL" id="PNY07298.1"/>
    </source>
</evidence>
<feature type="compositionally biased region" description="Polar residues" evidence="7">
    <location>
        <begin position="1177"/>
        <end position="1191"/>
    </location>
</feature>
<proteinExistence type="inferred from homology"/>
<dbReference type="PANTHER" id="PTHR17204">
    <property type="entry name" value="PRE-MRNA PROCESSING PROTEIN PRP39-RELATED"/>
    <property type="match status" value="1"/>
</dbReference>
<keyword evidence="5" id="KW-0539">Nucleus</keyword>
<comment type="caution">
    <text evidence="8">The sequence shown here is derived from an EMBL/GenBank/DDBJ whole genome shotgun (WGS) entry which is preliminary data.</text>
</comment>
<evidence type="ECO:0000256" key="7">
    <source>
        <dbReference type="SAM" id="MobiDB-lite"/>
    </source>
</evidence>
<keyword evidence="3" id="KW-0677">Repeat</keyword>
<evidence type="ECO:0000256" key="5">
    <source>
        <dbReference type="ARBA" id="ARBA00023242"/>
    </source>
</evidence>
<comment type="subcellular location">
    <subcellularLocation>
        <location evidence="1">Nucleus</location>
    </subcellularLocation>
</comment>
<evidence type="ECO:0000256" key="2">
    <source>
        <dbReference type="ARBA" id="ARBA00022664"/>
    </source>
</evidence>
<reference evidence="8 9" key="2">
    <citation type="journal article" date="2017" name="Front. Plant Sci.">
        <title>Gene Classification and Mining of Molecular Markers Useful in Red Clover (Trifolium pratense) Breeding.</title>
        <authorList>
            <person name="Istvanek J."/>
            <person name="Dluhosova J."/>
            <person name="Dluhos P."/>
            <person name="Patkova L."/>
            <person name="Nedelnik J."/>
            <person name="Repkova J."/>
        </authorList>
    </citation>
    <scope>NUCLEOTIDE SEQUENCE [LARGE SCALE GENOMIC DNA]</scope>
    <source>
        <strain evidence="9">cv. Tatra</strain>
        <tissue evidence="8">Young leaves</tissue>
    </source>
</reference>
<dbReference type="ExpressionAtlas" id="A0A2K3NW85">
    <property type="expression patterns" value="baseline"/>
</dbReference>
<dbReference type="PANTHER" id="PTHR17204:SF26">
    <property type="entry name" value="PRE-MRNA-PROCESSING FACTOR 39-2"/>
    <property type="match status" value="1"/>
</dbReference>
<dbReference type="FunFam" id="1.25.40.10:FF:000159">
    <property type="entry name" value="Tetratricopeptide repeat (TPR)-like superfamily protein"/>
    <property type="match status" value="1"/>
</dbReference>
<feature type="region of interest" description="Disordered" evidence="7">
    <location>
        <begin position="1014"/>
        <end position="1036"/>
    </location>
</feature>
<feature type="compositionally biased region" description="Basic and acidic residues" evidence="7">
    <location>
        <begin position="1203"/>
        <end position="1212"/>
    </location>
</feature>
<dbReference type="GO" id="GO:0005685">
    <property type="term" value="C:U1 snRNP"/>
    <property type="evidence" value="ECO:0007669"/>
    <property type="project" value="TreeGrafter"/>
</dbReference>
<evidence type="ECO:0000256" key="1">
    <source>
        <dbReference type="ARBA" id="ARBA00004123"/>
    </source>
</evidence>
<name>A0A2K3NW85_TRIPR</name>
<dbReference type="GO" id="GO:0071004">
    <property type="term" value="C:U2-type prespliceosome"/>
    <property type="evidence" value="ECO:0007669"/>
    <property type="project" value="TreeGrafter"/>
</dbReference>
<dbReference type="GO" id="GO:0000243">
    <property type="term" value="C:commitment complex"/>
    <property type="evidence" value="ECO:0007669"/>
    <property type="project" value="TreeGrafter"/>
</dbReference>
<dbReference type="GO" id="GO:0000395">
    <property type="term" value="P:mRNA 5'-splice site recognition"/>
    <property type="evidence" value="ECO:0007669"/>
    <property type="project" value="TreeGrafter"/>
</dbReference>
<organism evidence="8 9">
    <name type="scientific">Trifolium pratense</name>
    <name type="common">Red clover</name>
    <dbReference type="NCBI Taxonomy" id="57577"/>
    <lineage>
        <taxon>Eukaryota</taxon>
        <taxon>Viridiplantae</taxon>
        <taxon>Streptophyta</taxon>
        <taxon>Embryophyta</taxon>
        <taxon>Tracheophyta</taxon>
        <taxon>Spermatophyta</taxon>
        <taxon>Magnoliopsida</taxon>
        <taxon>eudicotyledons</taxon>
        <taxon>Gunneridae</taxon>
        <taxon>Pentapetalae</taxon>
        <taxon>rosids</taxon>
        <taxon>fabids</taxon>
        <taxon>Fabales</taxon>
        <taxon>Fabaceae</taxon>
        <taxon>Papilionoideae</taxon>
        <taxon>50 kb inversion clade</taxon>
        <taxon>NPAAA clade</taxon>
        <taxon>Hologalegina</taxon>
        <taxon>IRL clade</taxon>
        <taxon>Trifolieae</taxon>
        <taxon>Trifolium</taxon>
    </lineage>
</organism>
<dbReference type="STRING" id="57577.A0A2K3NW85"/>
<dbReference type="EMBL" id="ASHM01001798">
    <property type="protein sequence ID" value="PNY07298.1"/>
    <property type="molecule type" value="Genomic_DNA"/>
</dbReference>
<gene>
    <name evidence="8" type="ORF">L195_g003788</name>
</gene>
<dbReference type="InterPro" id="IPR059164">
    <property type="entry name" value="HAT_PRP39_C"/>
</dbReference>
<feature type="region of interest" description="Disordered" evidence="7">
    <location>
        <begin position="604"/>
        <end position="644"/>
    </location>
</feature>
<dbReference type="InterPro" id="IPR011990">
    <property type="entry name" value="TPR-like_helical_dom_sf"/>
</dbReference>
<dbReference type="Gene3D" id="1.25.40.10">
    <property type="entry name" value="Tetratricopeptide repeat domain"/>
    <property type="match status" value="2"/>
</dbReference>
<evidence type="ECO:0000256" key="3">
    <source>
        <dbReference type="ARBA" id="ARBA00022737"/>
    </source>
</evidence>
<protein>
    <submittedName>
        <fullName evidence="8">Pre-mRNA-processing factor 39-like protein</fullName>
    </submittedName>
</protein>
<dbReference type="SUPFAM" id="SSF48452">
    <property type="entry name" value="TPR-like"/>
    <property type="match status" value="2"/>
</dbReference>
<feature type="compositionally biased region" description="Basic and acidic residues" evidence="7">
    <location>
        <begin position="609"/>
        <end position="630"/>
    </location>
</feature>